<gene>
    <name evidence="1" type="ORF">CORC01_01675</name>
</gene>
<sequence length="146" mass="16349">MHTYKPSLGSLTFRSSSLLFVAKGGLRVLSSQVGNVKHILDHDPHPIDRFHFDPNFLECALLNAKLSGNRHFQRSTVQALLPDIQSFPLSRCLIPRKEHLYKYSAKRLVTPTAHPGRIHHTLNASTVTSLLVRTPFNGHIPGRATL</sequence>
<reference evidence="1 2" key="1">
    <citation type="submission" date="2016-09" db="EMBL/GenBank/DDBJ databases">
        <authorList>
            <person name="Capua I."/>
            <person name="De Benedictis P."/>
            <person name="Joannis T."/>
            <person name="Lombin L.H."/>
            <person name="Cattoli G."/>
        </authorList>
    </citation>
    <scope>NUCLEOTIDE SEQUENCE [LARGE SCALE GENOMIC DNA]</scope>
    <source>
        <strain evidence="1 2">IMI 309357</strain>
    </source>
</reference>
<proteinExistence type="predicted"/>
<dbReference type="AlphaFoldDB" id="A0A1G4BNL9"/>
<dbReference type="Proteomes" id="UP000176998">
    <property type="component" value="Unassembled WGS sequence"/>
</dbReference>
<organism evidence="1 2">
    <name type="scientific">Colletotrichum orchidophilum</name>
    <dbReference type="NCBI Taxonomy" id="1209926"/>
    <lineage>
        <taxon>Eukaryota</taxon>
        <taxon>Fungi</taxon>
        <taxon>Dikarya</taxon>
        <taxon>Ascomycota</taxon>
        <taxon>Pezizomycotina</taxon>
        <taxon>Sordariomycetes</taxon>
        <taxon>Hypocreomycetidae</taxon>
        <taxon>Glomerellales</taxon>
        <taxon>Glomerellaceae</taxon>
        <taxon>Colletotrichum</taxon>
    </lineage>
</organism>
<name>A0A1G4BNL9_9PEZI</name>
<evidence type="ECO:0000313" key="2">
    <source>
        <dbReference type="Proteomes" id="UP000176998"/>
    </source>
</evidence>
<dbReference type="RefSeq" id="XP_022480055.1">
    <property type="nucleotide sequence ID" value="XM_022613329.1"/>
</dbReference>
<dbReference type="GeneID" id="34554839"/>
<keyword evidence="2" id="KW-1185">Reference proteome</keyword>
<comment type="caution">
    <text evidence="1">The sequence shown here is derived from an EMBL/GenBank/DDBJ whole genome shotgun (WGS) entry which is preliminary data.</text>
</comment>
<protein>
    <submittedName>
        <fullName evidence="1">Uncharacterized protein</fullName>
    </submittedName>
</protein>
<accession>A0A1G4BNL9</accession>
<dbReference type="EMBL" id="MJBS01000009">
    <property type="protein sequence ID" value="OHF02917.1"/>
    <property type="molecule type" value="Genomic_DNA"/>
</dbReference>
<evidence type="ECO:0000313" key="1">
    <source>
        <dbReference type="EMBL" id="OHF02917.1"/>
    </source>
</evidence>